<reference evidence="2 3" key="1">
    <citation type="submission" date="2019-01" db="EMBL/GenBank/DDBJ databases">
        <title>Genome sequencing of strain 2JSPR-7.</title>
        <authorList>
            <person name="Heo J."/>
            <person name="Kim S.-J."/>
            <person name="Kim J.-S."/>
            <person name="Hong S.-B."/>
            <person name="Kwon S.-W."/>
        </authorList>
    </citation>
    <scope>NUCLEOTIDE SEQUENCE [LARGE SCALE GENOMIC DNA]</scope>
    <source>
        <strain evidence="2 3">2JSPR-7</strain>
    </source>
</reference>
<proteinExistence type="predicted"/>
<gene>
    <name evidence="2" type="ORF">ET495_16365</name>
</gene>
<name>A0A4V0YEK4_9MICO</name>
<dbReference type="AlphaFoldDB" id="A0A4V0YEK4"/>
<evidence type="ECO:0000313" key="3">
    <source>
        <dbReference type="Proteomes" id="UP000291758"/>
    </source>
</evidence>
<accession>A0A4V0YEK4</accession>
<keyword evidence="3" id="KW-1185">Reference proteome</keyword>
<feature type="region of interest" description="Disordered" evidence="1">
    <location>
        <begin position="148"/>
        <end position="171"/>
    </location>
</feature>
<organism evidence="2 3">
    <name type="scientific">Xylanimonas allomyrinae</name>
    <dbReference type="NCBI Taxonomy" id="2509459"/>
    <lineage>
        <taxon>Bacteria</taxon>
        <taxon>Bacillati</taxon>
        <taxon>Actinomycetota</taxon>
        <taxon>Actinomycetes</taxon>
        <taxon>Micrococcales</taxon>
        <taxon>Promicromonosporaceae</taxon>
        <taxon>Xylanimonas</taxon>
    </lineage>
</organism>
<feature type="compositionally biased region" description="Basic and acidic residues" evidence="1">
    <location>
        <begin position="158"/>
        <end position="171"/>
    </location>
</feature>
<protein>
    <submittedName>
        <fullName evidence="2">Uncharacterized protein</fullName>
    </submittedName>
</protein>
<sequence>MKQVRRGRLFSWQARRIAPARRFVVALAPDAALHLADHMLRSRHFKPRATGPSGVRFYRYGTWVGSALLADFRLLAPFFPEPLRRTVTFAQVAVEATPARPAAHGTAPTWLTVAAIPDPTGASACVTGAIEAIEAELAERRALIHAEPPTSTYDLDGDGIRPERFQPPRRA</sequence>
<dbReference type="KEGG" id="xyl:ET495_16365"/>
<evidence type="ECO:0000313" key="2">
    <source>
        <dbReference type="EMBL" id="QAY64521.1"/>
    </source>
</evidence>
<evidence type="ECO:0000256" key="1">
    <source>
        <dbReference type="SAM" id="MobiDB-lite"/>
    </source>
</evidence>
<dbReference type="RefSeq" id="WP_129205663.1">
    <property type="nucleotide sequence ID" value="NZ_CP035495.1"/>
</dbReference>
<dbReference type="Proteomes" id="UP000291758">
    <property type="component" value="Chromosome"/>
</dbReference>
<dbReference type="EMBL" id="CP035495">
    <property type="protein sequence ID" value="QAY64521.1"/>
    <property type="molecule type" value="Genomic_DNA"/>
</dbReference>